<organism evidence="1 2">
    <name type="scientific">Marchantia polymorpha</name>
    <name type="common">Common liverwort</name>
    <name type="synonym">Marchantia aquatica</name>
    <dbReference type="NCBI Taxonomy" id="3197"/>
    <lineage>
        <taxon>Eukaryota</taxon>
        <taxon>Viridiplantae</taxon>
        <taxon>Streptophyta</taxon>
        <taxon>Embryophyta</taxon>
        <taxon>Marchantiophyta</taxon>
        <taxon>Marchantiopsida</taxon>
        <taxon>Marchantiidae</taxon>
        <taxon>Marchantiales</taxon>
        <taxon>Marchantiaceae</taxon>
        <taxon>Marchantia</taxon>
    </lineage>
</organism>
<dbReference type="AlphaFoldDB" id="A0A2R6VXE5"/>
<protein>
    <submittedName>
        <fullName evidence="1">Uncharacterized protein</fullName>
    </submittedName>
</protein>
<proteinExistence type="predicted"/>
<reference evidence="2" key="1">
    <citation type="journal article" date="2017" name="Cell">
        <title>Insights into land plant evolution garnered from the Marchantia polymorpha genome.</title>
        <authorList>
            <person name="Bowman J.L."/>
            <person name="Kohchi T."/>
            <person name="Yamato K.T."/>
            <person name="Jenkins J."/>
            <person name="Shu S."/>
            <person name="Ishizaki K."/>
            <person name="Yamaoka S."/>
            <person name="Nishihama R."/>
            <person name="Nakamura Y."/>
            <person name="Berger F."/>
            <person name="Adam C."/>
            <person name="Aki S.S."/>
            <person name="Althoff F."/>
            <person name="Araki T."/>
            <person name="Arteaga-Vazquez M.A."/>
            <person name="Balasubrmanian S."/>
            <person name="Barry K."/>
            <person name="Bauer D."/>
            <person name="Boehm C.R."/>
            <person name="Briginshaw L."/>
            <person name="Caballero-Perez J."/>
            <person name="Catarino B."/>
            <person name="Chen F."/>
            <person name="Chiyoda S."/>
            <person name="Chovatia M."/>
            <person name="Davies K.M."/>
            <person name="Delmans M."/>
            <person name="Demura T."/>
            <person name="Dierschke T."/>
            <person name="Dolan L."/>
            <person name="Dorantes-Acosta A.E."/>
            <person name="Eklund D.M."/>
            <person name="Florent S.N."/>
            <person name="Flores-Sandoval E."/>
            <person name="Fujiyama A."/>
            <person name="Fukuzawa H."/>
            <person name="Galik B."/>
            <person name="Grimanelli D."/>
            <person name="Grimwood J."/>
            <person name="Grossniklaus U."/>
            <person name="Hamada T."/>
            <person name="Haseloff J."/>
            <person name="Hetherington A.J."/>
            <person name="Higo A."/>
            <person name="Hirakawa Y."/>
            <person name="Hundley H.N."/>
            <person name="Ikeda Y."/>
            <person name="Inoue K."/>
            <person name="Inoue S.I."/>
            <person name="Ishida S."/>
            <person name="Jia Q."/>
            <person name="Kakita M."/>
            <person name="Kanazawa T."/>
            <person name="Kawai Y."/>
            <person name="Kawashima T."/>
            <person name="Kennedy M."/>
            <person name="Kinose K."/>
            <person name="Kinoshita T."/>
            <person name="Kohara Y."/>
            <person name="Koide E."/>
            <person name="Komatsu K."/>
            <person name="Kopischke S."/>
            <person name="Kubo M."/>
            <person name="Kyozuka J."/>
            <person name="Lagercrantz U."/>
            <person name="Lin S.S."/>
            <person name="Lindquist E."/>
            <person name="Lipzen A.M."/>
            <person name="Lu C.W."/>
            <person name="De Luna E."/>
            <person name="Martienssen R.A."/>
            <person name="Minamino N."/>
            <person name="Mizutani M."/>
            <person name="Mizutani M."/>
            <person name="Mochizuki N."/>
            <person name="Monte I."/>
            <person name="Mosher R."/>
            <person name="Nagasaki H."/>
            <person name="Nakagami H."/>
            <person name="Naramoto S."/>
            <person name="Nishitani K."/>
            <person name="Ohtani M."/>
            <person name="Okamoto T."/>
            <person name="Okumura M."/>
            <person name="Phillips J."/>
            <person name="Pollak B."/>
            <person name="Reinders A."/>
            <person name="Rovekamp M."/>
            <person name="Sano R."/>
            <person name="Sawa S."/>
            <person name="Schmid M.W."/>
            <person name="Shirakawa M."/>
            <person name="Solano R."/>
            <person name="Spunde A."/>
            <person name="Suetsugu N."/>
            <person name="Sugano S."/>
            <person name="Sugiyama A."/>
            <person name="Sun R."/>
            <person name="Suzuki Y."/>
            <person name="Takenaka M."/>
            <person name="Takezawa D."/>
            <person name="Tomogane H."/>
            <person name="Tsuzuki M."/>
            <person name="Ueda T."/>
            <person name="Umeda M."/>
            <person name="Ward J.M."/>
            <person name="Watanabe Y."/>
            <person name="Yazaki K."/>
            <person name="Yokoyama R."/>
            <person name="Yoshitake Y."/>
            <person name="Yotsui I."/>
            <person name="Zachgo S."/>
            <person name="Schmutz J."/>
        </authorList>
    </citation>
    <scope>NUCLEOTIDE SEQUENCE [LARGE SCALE GENOMIC DNA]</scope>
    <source>
        <strain evidence="2">Tak-1</strain>
    </source>
</reference>
<evidence type="ECO:0000313" key="2">
    <source>
        <dbReference type="Proteomes" id="UP000244005"/>
    </source>
</evidence>
<keyword evidence="2" id="KW-1185">Reference proteome</keyword>
<name>A0A2R6VXE5_MARPO</name>
<evidence type="ECO:0000313" key="1">
    <source>
        <dbReference type="EMBL" id="PTQ26284.1"/>
    </source>
</evidence>
<dbReference type="Proteomes" id="UP000244005">
    <property type="component" value="Unassembled WGS sequence"/>
</dbReference>
<dbReference type="EMBL" id="KZ775074">
    <property type="protein sequence ID" value="PTQ26284.1"/>
    <property type="molecule type" value="Genomic_DNA"/>
</dbReference>
<sequence>MAELWQRNKTGHIVWHRQQTDPLIAGSECTRGVRKATLCRSRALHEDSRTRASIRVKHEGVVHSRQATVGIFTSSQVSQGLEARPQRACPRHAWSHGHASKYFDVPPTLVPGEYQRPPPRRILGSPANLHVALVPRLPTVVGDGGECGLGVSGG</sequence>
<gene>
    <name evidence="1" type="ORF">MARPO_3433s0001</name>
</gene>
<accession>A0A2R6VXE5</accession>